<gene>
    <name evidence="3" type="ORF">JQS43_13605</name>
</gene>
<dbReference type="GO" id="GO:0016491">
    <property type="term" value="F:oxidoreductase activity"/>
    <property type="evidence" value="ECO:0007669"/>
    <property type="project" value="UniProtKB-KW"/>
</dbReference>
<sequence>MTEPGSGSDRVARAGIITAASRGIGQAIAAALIARGDRVVITGRDPQRLAAAVAELGSPEQVIGVPGKAHDDEHQQRAVTAALTTFGRIDYLVNNVGANPVFAPLLEVPTEAIRKIMEINLISALAWTRRVHQAWQGEHGGSVVNVASVAGLAPAAGIGAYGISKAALLHLTRQLALELAPTVRVNAVAPAVVKTRFAEALYSGREEEAGAAYPLGRLGEPTDVAAAVAYLLSDEAAWVTGQTMVLDGGAGLAGRLG</sequence>
<name>A0A895Y5Q8_9ACTN</name>
<keyword evidence="4" id="KW-1185">Reference proteome</keyword>
<dbReference type="SUPFAM" id="SSF51735">
    <property type="entry name" value="NAD(P)-binding Rossmann-fold domains"/>
    <property type="match status" value="1"/>
</dbReference>
<dbReference type="PROSITE" id="PS00061">
    <property type="entry name" value="ADH_SHORT"/>
    <property type="match status" value="1"/>
</dbReference>
<dbReference type="Proteomes" id="UP000662857">
    <property type="component" value="Chromosome"/>
</dbReference>
<dbReference type="InterPro" id="IPR020904">
    <property type="entry name" value="Sc_DH/Rdtase_CS"/>
</dbReference>
<keyword evidence="2" id="KW-0560">Oxidoreductase</keyword>
<organism evidence="3 4">
    <name type="scientific">Natronosporangium hydrolyticum</name>
    <dbReference type="NCBI Taxonomy" id="2811111"/>
    <lineage>
        <taxon>Bacteria</taxon>
        <taxon>Bacillati</taxon>
        <taxon>Actinomycetota</taxon>
        <taxon>Actinomycetes</taxon>
        <taxon>Micromonosporales</taxon>
        <taxon>Micromonosporaceae</taxon>
        <taxon>Natronosporangium</taxon>
    </lineage>
</organism>
<dbReference type="PANTHER" id="PTHR43943">
    <property type="entry name" value="DEHYDROGENASE/REDUCTASE (SDR FAMILY) MEMBER 4"/>
    <property type="match status" value="1"/>
</dbReference>
<dbReference type="CDD" id="cd05233">
    <property type="entry name" value="SDR_c"/>
    <property type="match status" value="1"/>
</dbReference>
<evidence type="ECO:0000313" key="3">
    <source>
        <dbReference type="EMBL" id="QSB12731.1"/>
    </source>
</evidence>
<proteinExistence type="inferred from homology"/>
<dbReference type="NCBIfam" id="NF005559">
    <property type="entry name" value="PRK07231.1"/>
    <property type="match status" value="1"/>
</dbReference>
<dbReference type="Gene3D" id="3.40.50.720">
    <property type="entry name" value="NAD(P)-binding Rossmann-like Domain"/>
    <property type="match status" value="1"/>
</dbReference>
<reference evidence="3" key="1">
    <citation type="submission" date="2021-02" db="EMBL/GenBank/DDBJ databases">
        <title>Natrosporangium hydrolyticum gen. nov., sp. nov, a haloalkaliphilic actinobacterium from a soda solonchak soil.</title>
        <authorList>
            <person name="Sorokin D.Y."/>
            <person name="Khijniak T.V."/>
            <person name="Zakharycheva A.P."/>
            <person name="Boueva O.V."/>
            <person name="Ariskina E.V."/>
            <person name="Hahnke R.L."/>
            <person name="Bunk B."/>
            <person name="Sproer C."/>
            <person name="Schumann P."/>
            <person name="Evtushenko L.I."/>
            <person name="Kublanov I.V."/>
        </authorList>
    </citation>
    <scope>NUCLEOTIDE SEQUENCE</scope>
    <source>
        <strain evidence="3">DSM 106523</strain>
    </source>
</reference>
<dbReference type="PANTHER" id="PTHR43943:SF2">
    <property type="entry name" value="DEHYDROGENASE_REDUCTASE 4"/>
    <property type="match status" value="1"/>
</dbReference>
<evidence type="ECO:0000313" key="4">
    <source>
        <dbReference type="Proteomes" id="UP000662857"/>
    </source>
</evidence>
<dbReference type="InterPro" id="IPR002347">
    <property type="entry name" value="SDR_fam"/>
</dbReference>
<evidence type="ECO:0000256" key="2">
    <source>
        <dbReference type="ARBA" id="ARBA00023002"/>
    </source>
</evidence>
<protein>
    <submittedName>
        <fullName evidence="3">SDR family oxidoreductase</fullName>
    </submittedName>
</protein>
<dbReference type="FunFam" id="3.40.50.720:FF:000084">
    <property type="entry name" value="Short-chain dehydrogenase reductase"/>
    <property type="match status" value="1"/>
</dbReference>
<dbReference type="Pfam" id="PF13561">
    <property type="entry name" value="adh_short_C2"/>
    <property type="match status" value="1"/>
</dbReference>
<dbReference type="KEGG" id="nhy:JQS43_13605"/>
<dbReference type="AlphaFoldDB" id="A0A895Y5Q8"/>
<comment type="similarity">
    <text evidence="1">Belongs to the short-chain dehydrogenases/reductases (SDR) family.</text>
</comment>
<accession>A0A895Y5Q8</accession>
<dbReference type="RefSeq" id="WP_239674772.1">
    <property type="nucleotide sequence ID" value="NZ_CP070499.1"/>
</dbReference>
<dbReference type="PRINTS" id="PR00081">
    <property type="entry name" value="GDHRDH"/>
</dbReference>
<dbReference type="EMBL" id="CP070499">
    <property type="protein sequence ID" value="QSB12731.1"/>
    <property type="molecule type" value="Genomic_DNA"/>
</dbReference>
<evidence type="ECO:0000256" key="1">
    <source>
        <dbReference type="ARBA" id="ARBA00006484"/>
    </source>
</evidence>
<dbReference type="InterPro" id="IPR036291">
    <property type="entry name" value="NAD(P)-bd_dom_sf"/>
</dbReference>
<dbReference type="PRINTS" id="PR00080">
    <property type="entry name" value="SDRFAMILY"/>
</dbReference>